<dbReference type="SUPFAM" id="SSF54403">
    <property type="entry name" value="Cystatin/monellin"/>
    <property type="match status" value="2"/>
</dbReference>
<evidence type="ECO:0000313" key="4">
    <source>
        <dbReference type="EMBL" id="PAD79755.1"/>
    </source>
</evidence>
<evidence type="ECO:0000313" key="3">
    <source>
        <dbReference type="EMBL" id="MUG65046.1"/>
    </source>
</evidence>
<sequence>MKKRTKWIWLSVSGVLLLLLGIQIYYSYVMTDSWNEERLAIGAARQYGNLVTADKSYKSVWGEDNTYWVVTGQGPDQQELIVWVKFTEDNVPVEGAEGVHAEPLSSGLSEEQMRAQILQEMPNAVIKRLVPGMYEGEYAWQLLYENSGQIGYRFYRFQDGNQIGNDIILPNQ</sequence>
<keyword evidence="6" id="KW-1185">Reference proteome</keyword>
<dbReference type="Pfam" id="PF17881">
    <property type="entry name" value="TseB"/>
    <property type="match status" value="1"/>
</dbReference>
<dbReference type="EMBL" id="WOAA01000001">
    <property type="protein sequence ID" value="MUG65046.1"/>
    <property type="molecule type" value="Genomic_DNA"/>
</dbReference>
<proteinExistence type="predicted"/>
<dbReference type="InterPro" id="IPR046350">
    <property type="entry name" value="Cystatin_sf"/>
</dbReference>
<gene>
    <name evidence="4" type="ORF">CHH67_03295</name>
    <name evidence="3" type="ORF">GNP94_03370</name>
</gene>
<feature type="domain" description="Cell wall elongation regulator TseB-like" evidence="2">
    <location>
        <begin position="40"/>
        <end position="84"/>
    </location>
</feature>
<feature type="transmembrane region" description="Helical" evidence="1">
    <location>
        <begin position="7"/>
        <end position="28"/>
    </location>
</feature>
<dbReference type="InterPro" id="IPR041401">
    <property type="entry name" value="TseB-like_dom"/>
</dbReference>
<name>A0A268F2Z8_9BACL</name>
<keyword evidence="1" id="KW-0472">Membrane</keyword>
<dbReference type="OrthoDB" id="2678417at2"/>
<evidence type="ECO:0000259" key="2">
    <source>
        <dbReference type="Pfam" id="PF17881"/>
    </source>
</evidence>
<evidence type="ECO:0000313" key="5">
    <source>
        <dbReference type="Proteomes" id="UP000215596"/>
    </source>
</evidence>
<organism evidence="4 5">
    <name type="scientific">Paenibacillus campinasensis</name>
    <dbReference type="NCBI Taxonomy" id="66347"/>
    <lineage>
        <taxon>Bacteria</taxon>
        <taxon>Bacillati</taxon>
        <taxon>Bacillota</taxon>
        <taxon>Bacilli</taxon>
        <taxon>Bacillales</taxon>
        <taxon>Paenibacillaceae</taxon>
        <taxon>Paenibacillus</taxon>
    </lineage>
</organism>
<evidence type="ECO:0000256" key="1">
    <source>
        <dbReference type="SAM" id="Phobius"/>
    </source>
</evidence>
<dbReference type="Proteomes" id="UP000215596">
    <property type="component" value="Unassembled WGS sequence"/>
</dbReference>
<keyword evidence="1" id="KW-1133">Transmembrane helix</keyword>
<reference evidence="3 6" key="2">
    <citation type="submission" date="2019-11" db="EMBL/GenBank/DDBJ databases">
        <title>Draft genome sequences of five Paenibacillus species of dairy origin.</title>
        <authorList>
            <person name="Olajide A.M."/>
            <person name="Chen S."/>
            <person name="Lapointe G."/>
        </authorList>
    </citation>
    <scope>NUCLEOTIDE SEQUENCE [LARGE SCALE GENOMIC DNA]</scope>
    <source>
        <strain evidence="3 6">3CS1</strain>
    </source>
</reference>
<dbReference type="Gene3D" id="3.10.450.40">
    <property type="match status" value="2"/>
</dbReference>
<dbReference type="AlphaFoldDB" id="A0A268F2Z8"/>
<reference evidence="4 5" key="1">
    <citation type="submission" date="2017-07" db="EMBL/GenBank/DDBJ databases">
        <title>Isolation and whole genome analysis of endospore-forming bacteria from heroin.</title>
        <authorList>
            <person name="Kalinowski J."/>
            <person name="Ahrens B."/>
            <person name="Al-Dilaimi A."/>
            <person name="Winkler A."/>
            <person name="Wibberg D."/>
            <person name="Schleenbecker U."/>
            <person name="Ruckert C."/>
            <person name="Wolfel R."/>
            <person name="Grass G."/>
        </authorList>
    </citation>
    <scope>NUCLEOTIDE SEQUENCE [LARGE SCALE GENOMIC DNA]</scope>
    <source>
        <strain evidence="4 5">7537-G1</strain>
    </source>
</reference>
<dbReference type="Proteomes" id="UP000435177">
    <property type="component" value="Unassembled WGS sequence"/>
</dbReference>
<evidence type="ECO:0000313" key="6">
    <source>
        <dbReference type="Proteomes" id="UP000435177"/>
    </source>
</evidence>
<dbReference type="EMBL" id="NPBY01000010">
    <property type="protein sequence ID" value="PAD79755.1"/>
    <property type="molecule type" value="Genomic_DNA"/>
</dbReference>
<dbReference type="RefSeq" id="WP_095263552.1">
    <property type="nucleotide sequence ID" value="NZ_NPBY01000010.1"/>
</dbReference>
<comment type="caution">
    <text evidence="4">The sequence shown here is derived from an EMBL/GenBank/DDBJ whole genome shotgun (WGS) entry which is preliminary data.</text>
</comment>
<keyword evidence="1" id="KW-0812">Transmembrane</keyword>
<protein>
    <recommendedName>
        <fullName evidence="2">Cell wall elongation regulator TseB-like domain-containing protein</fullName>
    </recommendedName>
</protein>
<accession>A0A268F2Z8</accession>